<dbReference type="EMBL" id="CP144700">
    <property type="protein sequence ID" value="WVZ26256.1"/>
    <property type="molecule type" value="Genomic_DNA"/>
</dbReference>
<dbReference type="PANTHER" id="PTHR42648:SF28">
    <property type="entry name" value="TRANSPOSON-ENCODED PROTEIN WITH RIBONUCLEASE H-LIKE AND RETROVIRUS ZINC FINGER-LIKE DOMAINS"/>
    <property type="match status" value="1"/>
</dbReference>
<sequence>MAMIRKYIDKSLFEHVSTYTDAYDLWTKLESMIQNKTPRNKAHLVRRLGILLIYQKGYFGTVKMGNHVTSKIVGIGEVTLTTENGNKLVLKEVRHVPEMRLNLISVGKLDDAGMNNQFGDGRWKLYRGSMIVARGKKEGSLYCMQGKIYKGETNVAQEERKELWHKRLGHMSEKELEIFAKDHLQSIKGPPLELVSFYRSESGRRKEHILDLVHSDVCSTSEKSLGGAEYFITFIDDHSRKLWVYPLKRKDEVLRIFKEFHTSVEQETGKKLRCLRSDNGGEYRGPFEHYCKAHGIRHEKVPPKTP</sequence>
<keyword evidence="1" id="KW-0645">Protease</keyword>
<dbReference type="GO" id="GO:0015074">
    <property type="term" value="P:DNA integration"/>
    <property type="evidence" value="ECO:0007669"/>
    <property type="project" value="InterPro"/>
</dbReference>
<dbReference type="InterPro" id="IPR012337">
    <property type="entry name" value="RNaseH-like_sf"/>
</dbReference>
<evidence type="ECO:0000313" key="4">
    <source>
        <dbReference type="Proteomes" id="UP001374535"/>
    </source>
</evidence>
<organism evidence="3 4">
    <name type="scientific">Vigna mungo</name>
    <name type="common">Black gram</name>
    <name type="synonym">Phaseolus mungo</name>
    <dbReference type="NCBI Taxonomy" id="3915"/>
    <lineage>
        <taxon>Eukaryota</taxon>
        <taxon>Viridiplantae</taxon>
        <taxon>Streptophyta</taxon>
        <taxon>Embryophyta</taxon>
        <taxon>Tracheophyta</taxon>
        <taxon>Spermatophyta</taxon>
        <taxon>Magnoliopsida</taxon>
        <taxon>eudicotyledons</taxon>
        <taxon>Gunneridae</taxon>
        <taxon>Pentapetalae</taxon>
        <taxon>rosids</taxon>
        <taxon>fabids</taxon>
        <taxon>Fabales</taxon>
        <taxon>Fabaceae</taxon>
        <taxon>Papilionoideae</taxon>
        <taxon>50 kb inversion clade</taxon>
        <taxon>NPAAA clade</taxon>
        <taxon>indigoferoid/millettioid clade</taxon>
        <taxon>Phaseoleae</taxon>
        <taxon>Vigna</taxon>
    </lineage>
</organism>
<dbReference type="GO" id="GO:0006508">
    <property type="term" value="P:proteolysis"/>
    <property type="evidence" value="ECO:0007669"/>
    <property type="project" value="UniProtKB-KW"/>
</dbReference>
<feature type="domain" description="Integrase catalytic" evidence="2">
    <location>
        <begin position="204"/>
        <end position="306"/>
    </location>
</feature>
<evidence type="ECO:0000313" key="3">
    <source>
        <dbReference type="EMBL" id="WVZ26256.1"/>
    </source>
</evidence>
<dbReference type="InterPro" id="IPR039537">
    <property type="entry name" value="Retrotran_Ty1/copia-like"/>
</dbReference>
<dbReference type="Pfam" id="PF00665">
    <property type="entry name" value="rve"/>
    <property type="match status" value="1"/>
</dbReference>
<accession>A0AAQ3PE67</accession>
<evidence type="ECO:0000259" key="2">
    <source>
        <dbReference type="PROSITE" id="PS50994"/>
    </source>
</evidence>
<dbReference type="AlphaFoldDB" id="A0AAQ3PE67"/>
<dbReference type="InterPro" id="IPR036397">
    <property type="entry name" value="RNaseH_sf"/>
</dbReference>
<dbReference type="InterPro" id="IPR054722">
    <property type="entry name" value="PolX-like_BBD"/>
</dbReference>
<dbReference type="Proteomes" id="UP001374535">
    <property type="component" value="Chromosome 1"/>
</dbReference>
<dbReference type="GO" id="GO:0003676">
    <property type="term" value="F:nucleic acid binding"/>
    <property type="evidence" value="ECO:0007669"/>
    <property type="project" value="InterPro"/>
</dbReference>
<reference evidence="3 4" key="1">
    <citation type="journal article" date="2023" name="Life. Sci Alliance">
        <title>Evolutionary insights into 3D genome organization and epigenetic landscape of Vigna mungo.</title>
        <authorList>
            <person name="Junaid A."/>
            <person name="Singh B."/>
            <person name="Bhatia S."/>
        </authorList>
    </citation>
    <scope>NUCLEOTIDE SEQUENCE [LARGE SCALE GENOMIC DNA]</scope>
    <source>
        <strain evidence="3">Urdbean</strain>
    </source>
</reference>
<dbReference type="InterPro" id="IPR001584">
    <property type="entry name" value="Integrase_cat-core"/>
</dbReference>
<dbReference type="PANTHER" id="PTHR42648">
    <property type="entry name" value="TRANSPOSASE, PUTATIVE-RELATED"/>
    <property type="match status" value="1"/>
</dbReference>
<dbReference type="SUPFAM" id="SSF53098">
    <property type="entry name" value="Ribonuclease H-like"/>
    <property type="match status" value="1"/>
</dbReference>
<name>A0AAQ3PE67_VIGMU</name>
<dbReference type="GO" id="GO:0008233">
    <property type="term" value="F:peptidase activity"/>
    <property type="evidence" value="ECO:0007669"/>
    <property type="project" value="UniProtKB-KW"/>
</dbReference>
<keyword evidence="1" id="KW-0378">Hydrolase</keyword>
<dbReference type="Pfam" id="PF22936">
    <property type="entry name" value="Pol_BBD"/>
    <property type="match status" value="1"/>
</dbReference>
<gene>
    <name evidence="3" type="ORF">V8G54_004800</name>
</gene>
<evidence type="ECO:0000256" key="1">
    <source>
        <dbReference type="ARBA" id="ARBA00022670"/>
    </source>
</evidence>
<keyword evidence="4" id="KW-1185">Reference proteome</keyword>
<dbReference type="Gene3D" id="3.30.420.10">
    <property type="entry name" value="Ribonuclease H-like superfamily/Ribonuclease H"/>
    <property type="match status" value="1"/>
</dbReference>
<protein>
    <recommendedName>
        <fullName evidence="2">Integrase catalytic domain-containing protein</fullName>
    </recommendedName>
</protein>
<dbReference type="PROSITE" id="PS50994">
    <property type="entry name" value="INTEGRASE"/>
    <property type="match status" value="1"/>
</dbReference>
<proteinExistence type="predicted"/>